<keyword evidence="1" id="KW-0227">DNA damage</keyword>
<sequence length="130" mass="14201">MLLKAAYTGIAASIIDGKILHVIAQVLVNGSEQSQKTGRKLAVFWANKLYLIIDETHIAKGKSLAGEKDTNKPFGSVNVVLVGDFHQLLPVAGGKNAPLFRPCNLSKDSAEELLGRNPYEEFRTVVRLKE</sequence>
<dbReference type="Proteomes" id="UP000183567">
    <property type="component" value="Unassembled WGS sequence"/>
</dbReference>
<keyword evidence="1" id="KW-0067">ATP-binding</keyword>
<keyword evidence="1" id="KW-0233">DNA recombination</keyword>
<keyword evidence="4" id="KW-1185">Reference proteome</keyword>
<comment type="caution">
    <text evidence="3">The sequence shown here is derived from an EMBL/GenBank/DDBJ whole genome shotgun (WGS) entry which is preliminary data.</text>
</comment>
<dbReference type="EMBL" id="LVVM01003580">
    <property type="protein sequence ID" value="OJA14578.1"/>
    <property type="molecule type" value="Genomic_DNA"/>
</dbReference>
<dbReference type="OrthoDB" id="2986975at2759"/>
<evidence type="ECO:0000259" key="2">
    <source>
        <dbReference type="Pfam" id="PF05970"/>
    </source>
</evidence>
<reference evidence="3 4" key="1">
    <citation type="submission" date="2016-03" db="EMBL/GenBank/DDBJ databases">
        <title>Comparative genomics of the ectomycorrhizal sister species Rhizopogon vinicolor and Rhizopogon vesiculosus (Basidiomycota: Boletales) reveals a divergence of the mating type B locus.</title>
        <authorList>
            <person name="Mujic A.B."/>
            <person name="Kuo A."/>
            <person name="Tritt A."/>
            <person name="Lipzen A."/>
            <person name="Chen C."/>
            <person name="Johnson J."/>
            <person name="Sharma A."/>
            <person name="Barry K."/>
            <person name="Grigoriev I.V."/>
            <person name="Spatafora J.W."/>
        </authorList>
    </citation>
    <scope>NUCLEOTIDE SEQUENCE [LARGE SCALE GENOMIC DNA]</scope>
    <source>
        <strain evidence="3 4">AM-OR11-056</strain>
    </source>
</reference>
<accession>A0A1J8QYM6</accession>
<evidence type="ECO:0000256" key="1">
    <source>
        <dbReference type="RuleBase" id="RU363044"/>
    </source>
</evidence>
<comment type="catalytic activity">
    <reaction evidence="1">
        <text>ATP + H2O = ADP + phosphate + H(+)</text>
        <dbReference type="Rhea" id="RHEA:13065"/>
        <dbReference type="ChEBI" id="CHEBI:15377"/>
        <dbReference type="ChEBI" id="CHEBI:15378"/>
        <dbReference type="ChEBI" id="CHEBI:30616"/>
        <dbReference type="ChEBI" id="CHEBI:43474"/>
        <dbReference type="ChEBI" id="CHEBI:456216"/>
        <dbReference type="EC" id="5.6.2.3"/>
    </reaction>
</comment>
<protein>
    <recommendedName>
        <fullName evidence="1">ATP-dependent DNA helicase</fullName>
        <ecNumber evidence="1">5.6.2.3</ecNumber>
    </recommendedName>
</protein>
<dbReference type="GO" id="GO:0006310">
    <property type="term" value="P:DNA recombination"/>
    <property type="evidence" value="ECO:0007669"/>
    <property type="project" value="UniProtKB-KW"/>
</dbReference>
<keyword evidence="1" id="KW-0234">DNA repair</keyword>
<feature type="domain" description="DNA helicase Pif1-like DEAD-box helicase" evidence="2">
    <location>
        <begin position="3"/>
        <end position="96"/>
    </location>
</feature>
<dbReference type="InterPro" id="IPR010285">
    <property type="entry name" value="DNA_helicase_pif1-like_DEAD"/>
</dbReference>
<proteinExistence type="inferred from homology"/>
<dbReference type="STRING" id="180088.A0A1J8QYM6"/>
<keyword evidence="1" id="KW-0378">Hydrolase</keyword>
<dbReference type="GO" id="GO:0006281">
    <property type="term" value="P:DNA repair"/>
    <property type="evidence" value="ECO:0007669"/>
    <property type="project" value="UniProtKB-KW"/>
</dbReference>
<dbReference type="GO" id="GO:0016887">
    <property type="term" value="F:ATP hydrolysis activity"/>
    <property type="evidence" value="ECO:0007669"/>
    <property type="project" value="RHEA"/>
</dbReference>
<name>A0A1J8QYM6_9AGAM</name>
<dbReference type="InterPro" id="IPR027417">
    <property type="entry name" value="P-loop_NTPase"/>
</dbReference>
<dbReference type="AlphaFoldDB" id="A0A1J8QYM6"/>
<comment type="similarity">
    <text evidence="1">Belongs to the helicase family.</text>
</comment>
<comment type="cofactor">
    <cofactor evidence="1">
        <name>Mg(2+)</name>
        <dbReference type="ChEBI" id="CHEBI:18420"/>
    </cofactor>
</comment>
<dbReference type="GO" id="GO:0000723">
    <property type="term" value="P:telomere maintenance"/>
    <property type="evidence" value="ECO:0007669"/>
    <property type="project" value="InterPro"/>
</dbReference>
<keyword evidence="1" id="KW-0547">Nucleotide-binding</keyword>
<dbReference type="Pfam" id="PF05970">
    <property type="entry name" value="PIF1"/>
    <property type="match status" value="1"/>
</dbReference>
<keyword evidence="1" id="KW-0347">Helicase</keyword>
<dbReference type="GO" id="GO:0005524">
    <property type="term" value="F:ATP binding"/>
    <property type="evidence" value="ECO:0007669"/>
    <property type="project" value="UniProtKB-KW"/>
</dbReference>
<dbReference type="EC" id="5.6.2.3" evidence="1"/>
<dbReference type="Gene3D" id="3.40.50.300">
    <property type="entry name" value="P-loop containing nucleotide triphosphate hydrolases"/>
    <property type="match status" value="1"/>
</dbReference>
<dbReference type="GO" id="GO:0043139">
    <property type="term" value="F:5'-3' DNA helicase activity"/>
    <property type="evidence" value="ECO:0007669"/>
    <property type="project" value="UniProtKB-EC"/>
</dbReference>
<gene>
    <name evidence="3" type="ORF">AZE42_12583</name>
</gene>
<evidence type="ECO:0000313" key="3">
    <source>
        <dbReference type="EMBL" id="OJA14578.1"/>
    </source>
</evidence>
<organism evidence="3 4">
    <name type="scientific">Rhizopogon vesiculosus</name>
    <dbReference type="NCBI Taxonomy" id="180088"/>
    <lineage>
        <taxon>Eukaryota</taxon>
        <taxon>Fungi</taxon>
        <taxon>Dikarya</taxon>
        <taxon>Basidiomycota</taxon>
        <taxon>Agaricomycotina</taxon>
        <taxon>Agaricomycetes</taxon>
        <taxon>Agaricomycetidae</taxon>
        <taxon>Boletales</taxon>
        <taxon>Suillineae</taxon>
        <taxon>Rhizopogonaceae</taxon>
        <taxon>Rhizopogon</taxon>
    </lineage>
</organism>
<evidence type="ECO:0000313" key="4">
    <source>
        <dbReference type="Proteomes" id="UP000183567"/>
    </source>
</evidence>